<sequence>MSVLPDVPTSTDAPAPTEAAPTEAAAIETDVLIVGAGPAGLYGASYAGFRGLRVAVIDVLPQLGGQVSAMYPEKPIFDIAGFPAVRGRDLVANLVAQADPYGPRYLLGQRAVELSHGPDGRPVVVGDRGTTIVAGAVVITGGVGTFTPRPLPAGEAYLGRGQVYFVPDPAAHAGEDVVVVGGGDSAFDWAATLFPIARSVTLVHRTGRFRAHRATVEKVRGLGVEIVTDSEVAALHGAARLERVTVRHRTTGATRTLPAHTVVAALGFVADLGPIQRWGLALAARRIAVDTRMATNLPRVFAAGDITDYPGKVRLISVGFGEVATAVNNAATVIDPEAALFPGHSTEKEN</sequence>
<dbReference type="InterPro" id="IPR022890">
    <property type="entry name" value="Fd--NADP_Rdtase_type_2"/>
</dbReference>
<comment type="cofactor">
    <cofactor evidence="6">
        <name>FAD</name>
        <dbReference type="ChEBI" id="CHEBI:57692"/>
    </cofactor>
    <text evidence="6">Binds 1 FAD per subunit.</text>
</comment>
<dbReference type="EC" id="1.18.1.2" evidence="6"/>
<reference evidence="9 10" key="1">
    <citation type="submission" date="2019-03" db="EMBL/GenBank/DDBJ databases">
        <title>Draft genome sequences of novel Actinobacteria.</title>
        <authorList>
            <person name="Sahin N."/>
            <person name="Ay H."/>
            <person name="Saygin H."/>
        </authorList>
    </citation>
    <scope>NUCLEOTIDE SEQUENCE [LARGE SCALE GENOMIC DNA]</scope>
    <source>
        <strain evidence="9 10">DSM 41900</strain>
    </source>
</reference>
<comment type="subunit">
    <text evidence="6">Homodimer.</text>
</comment>
<keyword evidence="2 6" id="KW-0274">FAD</keyword>
<comment type="catalytic activity">
    <reaction evidence="5">
        <text>[thioredoxin]-dithiol + NADP(+) = [thioredoxin]-disulfide + NADPH + H(+)</text>
        <dbReference type="Rhea" id="RHEA:20345"/>
        <dbReference type="Rhea" id="RHEA-COMP:10698"/>
        <dbReference type="Rhea" id="RHEA-COMP:10700"/>
        <dbReference type="ChEBI" id="CHEBI:15378"/>
        <dbReference type="ChEBI" id="CHEBI:29950"/>
        <dbReference type="ChEBI" id="CHEBI:50058"/>
        <dbReference type="ChEBI" id="CHEBI:57783"/>
        <dbReference type="ChEBI" id="CHEBI:58349"/>
        <dbReference type="EC" id="1.8.1.9"/>
    </reaction>
</comment>
<keyword evidence="1 6" id="KW-0285">Flavoprotein</keyword>
<feature type="binding site" evidence="6">
    <location>
        <position position="66"/>
    </location>
    <ligand>
        <name>FAD</name>
        <dbReference type="ChEBI" id="CHEBI:57692"/>
    </ligand>
</feature>
<dbReference type="Gene3D" id="3.50.50.60">
    <property type="entry name" value="FAD/NAD(P)-binding domain"/>
    <property type="match status" value="2"/>
</dbReference>
<evidence type="ECO:0000256" key="7">
    <source>
        <dbReference type="SAM" id="MobiDB-lite"/>
    </source>
</evidence>
<feature type="binding site" evidence="6">
    <location>
        <position position="58"/>
    </location>
    <ligand>
        <name>FAD</name>
        <dbReference type="ChEBI" id="CHEBI:57692"/>
    </ligand>
</feature>
<evidence type="ECO:0000256" key="3">
    <source>
        <dbReference type="ARBA" id="ARBA00022857"/>
    </source>
</evidence>
<evidence type="ECO:0000256" key="2">
    <source>
        <dbReference type="ARBA" id="ARBA00022827"/>
    </source>
</evidence>
<dbReference type="OrthoDB" id="9806179at2"/>
<evidence type="ECO:0000256" key="5">
    <source>
        <dbReference type="ARBA" id="ARBA00048132"/>
    </source>
</evidence>
<dbReference type="EMBL" id="SMKI01000010">
    <property type="protein sequence ID" value="TDC79830.1"/>
    <property type="molecule type" value="Genomic_DNA"/>
</dbReference>
<dbReference type="HAMAP" id="MF_01685">
    <property type="entry name" value="FENR2"/>
    <property type="match status" value="1"/>
</dbReference>
<dbReference type="SUPFAM" id="SSF51905">
    <property type="entry name" value="FAD/NAD(P)-binding domain"/>
    <property type="match status" value="1"/>
</dbReference>
<dbReference type="GO" id="GO:0004324">
    <property type="term" value="F:ferredoxin-NADP+ reductase activity"/>
    <property type="evidence" value="ECO:0007669"/>
    <property type="project" value="UniProtKB-UniRule"/>
</dbReference>
<dbReference type="AlphaFoldDB" id="A0A4R4TPJ7"/>
<evidence type="ECO:0000313" key="10">
    <source>
        <dbReference type="Proteomes" id="UP000295345"/>
    </source>
</evidence>
<comment type="caution">
    <text evidence="6">Lacks conserved residue(s) required for the propagation of feature annotation.</text>
</comment>
<feature type="binding site" evidence="6">
    <location>
        <position position="111"/>
    </location>
    <ligand>
        <name>FAD</name>
        <dbReference type="ChEBI" id="CHEBI:57692"/>
    </ligand>
</feature>
<evidence type="ECO:0000256" key="1">
    <source>
        <dbReference type="ARBA" id="ARBA00022630"/>
    </source>
</evidence>
<dbReference type="InterPro" id="IPR050097">
    <property type="entry name" value="Ferredoxin-NADP_redctase_2"/>
</dbReference>
<dbReference type="Pfam" id="PF07992">
    <property type="entry name" value="Pyr_redox_2"/>
    <property type="match status" value="1"/>
</dbReference>
<dbReference type="PRINTS" id="PR00469">
    <property type="entry name" value="PNDRDTASEII"/>
</dbReference>
<keyword evidence="10" id="KW-1185">Reference proteome</keyword>
<comment type="caution">
    <text evidence="9">The sequence shown here is derived from an EMBL/GenBank/DDBJ whole genome shotgun (WGS) entry which is preliminary data.</text>
</comment>
<feature type="region of interest" description="Disordered" evidence="7">
    <location>
        <begin position="1"/>
        <end position="21"/>
    </location>
</feature>
<comment type="catalytic activity">
    <reaction evidence="6">
        <text>2 reduced [2Fe-2S]-[ferredoxin] + NADP(+) + H(+) = 2 oxidized [2Fe-2S]-[ferredoxin] + NADPH</text>
        <dbReference type="Rhea" id="RHEA:20125"/>
        <dbReference type="Rhea" id="RHEA-COMP:10000"/>
        <dbReference type="Rhea" id="RHEA-COMP:10001"/>
        <dbReference type="ChEBI" id="CHEBI:15378"/>
        <dbReference type="ChEBI" id="CHEBI:33737"/>
        <dbReference type="ChEBI" id="CHEBI:33738"/>
        <dbReference type="ChEBI" id="CHEBI:57783"/>
        <dbReference type="ChEBI" id="CHEBI:58349"/>
        <dbReference type="EC" id="1.18.1.2"/>
    </reaction>
</comment>
<organism evidence="9 10">
    <name type="scientific">Streptomyces hainanensis</name>
    <dbReference type="NCBI Taxonomy" id="402648"/>
    <lineage>
        <taxon>Bacteria</taxon>
        <taxon>Bacillati</taxon>
        <taxon>Actinomycetota</taxon>
        <taxon>Actinomycetes</taxon>
        <taxon>Kitasatosporales</taxon>
        <taxon>Streptomycetaceae</taxon>
        <taxon>Streptomyces</taxon>
    </lineage>
</organism>
<protein>
    <recommendedName>
        <fullName evidence="6">Ferredoxin--NADP reductase</fullName>
        <shortName evidence="6">FNR</shortName>
        <shortName evidence="6">Fd-NADP(+) reductase</shortName>
        <ecNumber evidence="6">1.18.1.2</ecNumber>
    </recommendedName>
</protein>
<accession>A0A4R4TPJ7</accession>
<dbReference type="GO" id="GO:0050661">
    <property type="term" value="F:NADP binding"/>
    <property type="evidence" value="ECO:0007669"/>
    <property type="project" value="UniProtKB-UniRule"/>
</dbReference>
<feature type="binding site" evidence="6">
    <location>
        <position position="305"/>
    </location>
    <ligand>
        <name>FAD</name>
        <dbReference type="ChEBI" id="CHEBI:57692"/>
    </ligand>
</feature>
<keyword evidence="3 6" id="KW-0521">NADP</keyword>
<dbReference type="GO" id="GO:0004791">
    <property type="term" value="F:thioredoxin-disulfide reductase (NADPH) activity"/>
    <property type="evidence" value="ECO:0007669"/>
    <property type="project" value="UniProtKB-EC"/>
</dbReference>
<comment type="similarity">
    <text evidence="6">Belongs to the ferredoxin--NADP reductase type 2 family.</text>
</comment>
<feature type="binding site" evidence="6">
    <location>
        <position position="146"/>
    </location>
    <ligand>
        <name>FAD</name>
        <dbReference type="ChEBI" id="CHEBI:57692"/>
    </ligand>
</feature>
<dbReference type="InterPro" id="IPR023753">
    <property type="entry name" value="FAD/NAD-binding_dom"/>
</dbReference>
<feature type="binding site" evidence="6">
    <location>
        <position position="71"/>
    </location>
    <ligand>
        <name>FAD</name>
        <dbReference type="ChEBI" id="CHEBI:57692"/>
    </ligand>
</feature>
<keyword evidence="4 6" id="KW-0560">Oxidoreductase</keyword>
<dbReference type="Proteomes" id="UP000295345">
    <property type="component" value="Unassembled WGS sequence"/>
</dbReference>
<dbReference type="PANTHER" id="PTHR48105">
    <property type="entry name" value="THIOREDOXIN REDUCTASE 1-RELATED-RELATED"/>
    <property type="match status" value="1"/>
</dbReference>
<feature type="domain" description="FAD/NAD(P)-binding" evidence="8">
    <location>
        <begin position="30"/>
        <end position="317"/>
    </location>
</feature>
<feature type="binding site" evidence="6">
    <location>
        <position position="346"/>
    </location>
    <ligand>
        <name>FAD</name>
        <dbReference type="ChEBI" id="CHEBI:57692"/>
    </ligand>
</feature>
<evidence type="ECO:0000259" key="8">
    <source>
        <dbReference type="Pfam" id="PF07992"/>
    </source>
</evidence>
<dbReference type="RefSeq" id="WP_132815816.1">
    <property type="nucleotide sequence ID" value="NZ_SMKI01000010.1"/>
</dbReference>
<gene>
    <name evidence="9" type="ORF">E1283_01765</name>
</gene>
<dbReference type="GO" id="GO:0050660">
    <property type="term" value="F:flavin adenine dinucleotide binding"/>
    <property type="evidence" value="ECO:0007669"/>
    <property type="project" value="UniProtKB-UniRule"/>
</dbReference>
<evidence type="ECO:0000256" key="6">
    <source>
        <dbReference type="HAMAP-Rule" id="MF_01685"/>
    </source>
</evidence>
<evidence type="ECO:0000313" key="9">
    <source>
        <dbReference type="EMBL" id="TDC79830.1"/>
    </source>
</evidence>
<proteinExistence type="inferred from homology"/>
<name>A0A4R4TPJ7_9ACTN</name>
<evidence type="ECO:0000256" key="4">
    <source>
        <dbReference type="ARBA" id="ARBA00023002"/>
    </source>
</evidence>
<dbReference type="PRINTS" id="PR00368">
    <property type="entry name" value="FADPNR"/>
</dbReference>
<dbReference type="InterPro" id="IPR036188">
    <property type="entry name" value="FAD/NAD-bd_sf"/>
</dbReference>